<protein>
    <submittedName>
        <fullName evidence="1">Uncharacterized protein</fullName>
    </submittedName>
</protein>
<keyword evidence="2" id="KW-1185">Reference proteome</keyword>
<evidence type="ECO:0000313" key="1">
    <source>
        <dbReference type="EMBL" id="QWK92604.1"/>
    </source>
</evidence>
<accession>A0A975PA71</accession>
<dbReference type="Proteomes" id="UP000679352">
    <property type="component" value="Plasmid p2"/>
</dbReference>
<sequence length="158" mass="17220">MTYSTRQTRRCGTPGPSESLLSDAVFDLFERQCLDVMRLVFAQMAQNLPPLVMEPQDAARVQFGPIQGDRICAAVVQMVHVMAISRSDGFRYSNPFCAGCAAVLTKPEQLLLHVLHHTRRAQPGQAIAHAVMLCDSRPVGPLIDAAAELARLAPPARA</sequence>
<dbReference type="KEGG" id="gfu:KM031_19725"/>
<geneLocation type="plasmid" evidence="1 2">
    <name>p2</name>
</geneLocation>
<dbReference type="AlphaFoldDB" id="A0A975PA71"/>
<evidence type="ECO:0000313" key="2">
    <source>
        <dbReference type="Proteomes" id="UP000679352"/>
    </source>
</evidence>
<organism evidence="1 2">
    <name type="scientific">Gemmobacter fulvus</name>
    <dbReference type="NCBI Taxonomy" id="2840474"/>
    <lineage>
        <taxon>Bacteria</taxon>
        <taxon>Pseudomonadati</taxon>
        <taxon>Pseudomonadota</taxon>
        <taxon>Alphaproteobacteria</taxon>
        <taxon>Rhodobacterales</taxon>
        <taxon>Paracoccaceae</taxon>
        <taxon>Gemmobacter</taxon>
    </lineage>
</organism>
<reference evidence="1" key="1">
    <citation type="submission" date="2021-06" db="EMBL/GenBank/DDBJ databases">
        <authorList>
            <person name="Lee C.-S."/>
            <person name="Jin L."/>
        </authorList>
    </citation>
    <scope>NUCLEOTIDE SEQUENCE</scope>
    <source>
        <strain evidence="1">Con5</strain>
        <plasmid evidence="1">p2</plasmid>
    </source>
</reference>
<gene>
    <name evidence="1" type="ORF">KM031_19725</name>
</gene>
<keyword evidence="1" id="KW-0614">Plasmid</keyword>
<dbReference type="RefSeq" id="WP_215505590.1">
    <property type="nucleotide sequence ID" value="NZ_CP076363.1"/>
</dbReference>
<dbReference type="EMBL" id="CP076363">
    <property type="protein sequence ID" value="QWK92604.1"/>
    <property type="molecule type" value="Genomic_DNA"/>
</dbReference>
<proteinExistence type="predicted"/>
<name>A0A975PA71_9RHOB</name>